<dbReference type="CDD" id="cd21631">
    <property type="entry name" value="RHH_CopG_NikR-like"/>
    <property type="match status" value="1"/>
</dbReference>
<dbReference type="InterPro" id="IPR010985">
    <property type="entry name" value="Ribbon_hlx_hlx"/>
</dbReference>
<accession>A0A1E3X5R6</accession>
<organism evidence="1 2">
    <name type="scientific">Candidatus Scalindua rubra</name>
    <dbReference type="NCBI Taxonomy" id="1872076"/>
    <lineage>
        <taxon>Bacteria</taxon>
        <taxon>Pseudomonadati</taxon>
        <taxon>Planctomycetota</taxon>
        <taxon>Candidatus Brocadiia</taxon>
        <taxon>Candidatus Brocadiales</taxon>
        <taxon>Candidatus Scalinduaceae</taxon>
        <taxon>Candidatus Scalindua</taxon>
    </lineage>
</organism>
<proteinExistence type="predicted"/>
<dbReference type="Proteomes" id="UP000094056">
    <property type="component" value="Unassembled WGS sequence"/>
</dbReference>
<evidence type="ECO:0000313" key="1">
    <source>
        <dbReference type="EMBL" id="ODS30968.1"/>
    </source>
</evidence>
<protein>
    <submittedName>
        <fullName evidence="1">Ribbon-helix-helix protein, copG family</fullName>
    </submittedName>
</protein>
<dbReference type="AlphaFoldDB" id="A0A1E3X5R6"/>
<dbReference type="GO" id="GO:0006355">
    <property type="term" value="P:regulation of DNA-templated transcription"/>
    <property type="evidence" value="ECO:0007669"/>
    <property type="project" value="InterPro"/>
</dbReference>
<reference evidence="1 2" key="1">
    <citation type="submission" date="2016-07" db="EMBL/GenBank/DDBJ databases">
        <title>Draft genome of Scalindua rubra, obtained from a brine-seawater interface in the Red Sea, sheds light on salt adaptation in anammox bacteria.</title>
        <authorList>
            <person name="Speth D.R."/>
            <person name="Lagkouvardos I."/>
            <person name="Wang Y."/>
            <person name="Qian P.-Y."/>
            <person name="Dutilh B.E."/>
            <person name="Jetten M.S."/>
        </authorList>
    </citation>
    <scope>NUCLEOTIDE SEQUENCE [LARGE SCALE GENOMIC DNA]</scope>
    <source>
        <strain evidence="1">BSI-1</strain>
    </source>
</reference>
<sequence>MITLRLSSELEKDIENIAKSAGITKSELVRKSLIEYVSKYQFKNAWDLGKDLFGKYKSGKTNLSTSSHTIFREKLRKKDYLAI</sequence>
<dbReference type="EMBL" id="MAYW01000157">
    <property type="protein sequence ID" value="ODS30968.1"/>
    <property type="molecule type" value="Genomic_DNA"/>
</dbReference>
<comment type="caution">
    <text evidence="1">The sequence shown here is derived from an EMBL/GenBank/DDBJ whole genome shotgun (WGS) entry which is preliminary data.</text>
</comment>
<dbReference type="SUPFAM" id="SSF47598">
    <property type="entry name" value="Ribbon-helix-helix"/>
    <property type="match status" value="1"/>
</dbReference>
<name>A0A1E3X5R6_9BACT</name>
<evidence type="ECO:0000313" key="2">
    <source>
        <dbReference type="Proteomes" id="UP000094056"/>
    </source>
</evidence>
<gene>
    <name evidence="1" type="ORF">SCARUB_03930</name>
</gene>